<keyword evidence="5" id="KW-1185">Reference proteome</keyword>
<dbReference type="InterPro" id="IPR015943">
    <property type="entry name" value="WD40/YVTN_repeat-like_dom_sf"/>
</dbReference>
<dbReference type="PANTHER" id="PTHR44472">
    <property type="entry name" value="DDB1- AND CUL4-ASSOCIATED FACTOR 4-RELATED"/>
    <property type="match status" value="1"/>
</dbReference>
<evidence type="ECO:0000313" key="4">
    <source>
        <dbReference type="EMBL" id="KAJ5077013.1"/>
    </source>
</evidence>
<dbReference type="InterPro" id="IPR036322">
    <property type="entry name" value="WD40_repeat_dom_sf"/>
</dbReference>
<keyword evidence="1" id="KW-0853">WD repeat</keyword>
<gene>
    <name evidence="4" type="ORF">M0811_00333</name>
</gene>
<keyword evidence="3" id="KW-0175">Coiled coil</keyword>
<evidence type="ECO:0000256" key="3">
    <source>
        <dbReference type="SAM" id="Coils"/>
    </source>
</evidence>
<comment type="caution">
    <text evidence="4">The sequence shown here is derived from an EMBL/GenBank/DDBJ whole genome shotgun (WGS) entry which is preliminary data.</text>
</comment>
<dbReference type="GO" id="GO:0080008">
    <property type="term" value="C:Cul4-RING E3 ubiquitin ligase complex"/>
    <property type="evidence" value="ECO:0007669"/>
    <property type="project" value="TreeGrafter"/>
</dbReference>
<dbReference type="PANTHER" id="PTHR44472:SF1">
    <property type="entry name" value="DDB1 AND CUL4 ASSOCIATED FACTOR 4"/>
    <property type="match status" value="1"/>
</dbReference>
<evidence type="ECO:0000256" key="1">
    <source>
        <dbReference type="ARBA" id="ARBA00022574"/>
    </source>
</evidence>
<organism evidence="4 5">
    <name type="scientific">Anaeramoeba ignava</name>
    <name type="common">Anaerobic marine amoeba</name>
    <dbReference type="NCBI Taxonomy" id="1746090"/>
    <lineage>
        <taxon>Eukaryota</taxon>
        <taxon>Metamonada</taxon>
        <taxon>Anaeramoebidae</taxon>
        <taxon>Anaeramoeba</taxon>
    </lineage>
</organism>
<sequence>MKKRLKRKKVINKNNANQQVKQLPGYYFDLKEQKYYKINDQIRLKIQKEKDKKKEKEKLVEKENRKMKTKNYKNFAVVESKSVFYSQITNNSKVFKYPEQEIFYSLYSNLELSNSKLLDYNSVNEEHVFGIETFFSFGSCGVKMESNPIKPEFIVIGNENSKLSLIDFEIKQNDLEIIPKIEFIKIENSQISLLNWIEGNEIIYSLLGNSNQGGQLRMMNIGTYNIETWLDFPMKSVWSFCYRNDFWNRFNNGSKNFNKNSIHLIGVGISKGGFAMDFQTHQLIRSIFTAKSDVLSQQISTGESVILNGCRSGRIYIQDLRQKKSSLVLNKFNRNLSPVSNMIFLSDEFRLLCSGMDGRVVMSDLRFVKDQFMLRKSENSFSFNSLKVDPQESLVFFAGKNGKIEGLPLNLNKNLKFEYENEKNDPIVSFVVNEEWRNYEDHKLISKNGILSFTKNYELNYFSKRNKILNKI</sequence>
<dbReference type="AlphaFoldDB" id="A0A9Q0LQA9"/>
<dbReference type="InterPro" id="IPR052254">
    <property type="entry name" value="CUL4-DDB1_E3_ligase_receptor"/>
</dbReference>
<name>A0A9Q0LQA9_ANAIG</name>
<evidence type="ECO:0000256" key="2">
    <source>
        <dbReference type="ARBA" id="ARBA00022737"/>
    </source>
</evidence>
<keyword evidence="2" id="KW-0677">Repeat</keyword>
<accession>A0A9Q0LQA9</accession>
<reference evidence="4" key="1">
    <citation type="submission" date="2022-10" db="EMBL/GenBank/DDBJ databases">
        <title>Novel sulphate-reducing endosymbionts in the free-living metamonad Anaeramoeba.</title>
        <authorList>
            <person name="Jerlstrom-Hultqvist J."/>
            <person name="Cepicka I."/>
            <person name="Gallot-Lavallee L."/>
            <person name="Salas-Leiva D."/>
            <person name="Curtis B.A."/>
            <person name="Zahonova K."/>
            <person name="Pipaliya S."/>
            <person name="Dacks J."/>
            <person name="Roger A.J."/>
        </authorList>
    </citation>
    <scope>NUCLEOTIDE SEQUENCE</scope>
    <source>
        <strain evidence="4">BMAN</strain>
    </source>
</reference>
<protein>
    <submittedName>
        <fullName evidence="4">Uncharacterized protein</fullName>
    </submittedName>
</protein>
<dbReference type="Gene3D" id="2.130.10.10">
    <property type="entry name" value="YVTN repeat-like/Quinoprotein amine dehydrogenase"/>
    <property type="match status" value="1"/>
</dbReference>
<dbReference type="EMBL" id="JAPDFW010000059">
    <property type="protein sequence ID" value="KAJ5077013.1"/>
    <property type="molecule type" value="Genomic_DNA"/>
</dbReference>
<dbReference type="OrthoDB" id="128867at2759"/>
<dbReference type="SUPFAM" id="SSF50978">
    <property type="entry name" value="WD40 repeat-like"/>
    <property type="match status" value="1"/>
</dbReference>
<proteinExistence type="predicted"/>
<evidence type="ECO:0000313" key="5">
    <source>
        <dbReference type="Proteomes" id="UP001149090"/>
    </source>
</evidence>
<feature type="coiled-coil region" evidence="3">
    <location>
        <begin position="39"/>
        <end position="66"/>
    </location>
</feature>
<dbReference type="Pfam" id="PF23761">
    <property type="entry name" value="Beta-prop_DCAF4"/>
    <property type="match status" value="1"/>
</dbReference>
<dbReference type="Proteomes" id="UP001149090">
    <property type="component" value="Unassembled WGS sequence"/>
</dbReference>